<evidence type="ECO:0000313" key="1">
    <source>
        <dbReference type="EMBL" id="SFV56204.1"/>
    </source>
</evidence>
<organism evidence="1">
    <name type="scientific">hydrothermal vent metagenome</name>
    <dbReference type="NCBI Taxonomy" id="652676"/>
    <lineage>
        <taxon>unclassified sequences</taxon>
        <taxon>metagenomes</taxon>
        <taxon>ecological metagenomes</taxon>
    </lineage>
</organism>
<protein>
    <submittedName>
        <fullName evidence="1">Phophatidylinositol-4-phosphate 5-kinase</fullName>
        <ecNumber evidence="1">2.7.1.68</ecNumber>
    </submittedName>
</protein>
<name>A0A1W1BRU4_9ZZZZ</name>
<sequence>MKKTLYLTLLFSTLVIAQSTQFFCDNPSEYIVEDSAQKSTYKNCKRNGMTWWFTDKGKIKSRVNFTDAKENGLYTSYYDNGKIKIIVNYVNAQKDGLQKNFYDNGILGSKVMYKNGRREGVMTDFDIEGYKSAEVFYKSNYKVGLKKYYDKNGKVTHTDNYKMDRNPVVVQMLKDKRKEVYIDLAKYGLMPKDAAKEMRFR</sequence>
<proteinExistence type="predicted"/>
<dbReference type="Pfam" id="PF07661">
    <property type="entry name" value="MORN_2"/>
    <property type="match status" value="3"/>
</dbReference>
<reference evidence="1" key="1">
    <citation type="submission" date="2016-10" db="EMBL/GenBank/DDBJ databases">
        <authorList>
            <person name="de Groot N.N."/>
        </authorList>
    </citation>
    <scope>NUCLEOTIDE SEQUENCE</scope>
</reference>
<dbReference type="EMBL" id="FPHF01000031">
    <property type="protein sequence ID" value="SFV56204.1"/>
    <property type="molecule type" value="Genomic_DNA"/>
</dbReference>
<dbReference type="AlphaFoldDB" id="A0A1W1BRU4"/>
<gene>
    <name evidence="1" type="ORF">MNB_SM-4-287</name>
</gene>
<keyword evidence="1" id="KW-0418">Kinase</keyword>
<dbReference type="Gene3D" id="3.90.930.1">
    <property type="match status" value="1"/>
</dbReference>
<dbReference type="EC" id="2.7.1.68" evidence="1"/>
<dbReference type="GO" id="GO:0016308">
    <property type="term" value="F:1-phosphatidylinositol-4-phosphate 5-kinase activity"/>
    <property type="evidence" value="ECO:0007669"/>
    <property type="project" value="UniProtKB-EC"/>
</dbReference>
<keyword evidence="1" id="KW-0808">Transferase</keyword>
<accession>A0A1W1BRU4</accession>
<dbReference type="InterPro" id="IPR011652">
    <property type="entry name" value="MORN_2"/>
</dbReference>
<dbReference type="SUPFAM" id="SSF82185">
    <property type="entry name" value="Histone H3 K4-specific methyltransferase SET7/9 N-terminal domain"/>
    <property type="match status" value="1"/>
</dbReference>